<dbReference type="OrthoDB" id="9790745at2"/>
<accession>A0A5A9XQW0</accession>
<gene>
    <name evidence="1" type="ORF">ET418_01430</name>
</gene>
<dbReference type="Proteomes" id="UP000324298">
    <property type="component" value="Unassembled WGS sequence"/>
</dbReference>
<sequence>MLQLKRVYEPAEAGDGKRILVDRLWPRGISRDAARIDAWLKDIAPSDQLRRWFGHAPEKWEEFRSRYREELREHAPLVEQLRNEADDTTITLLFAARDCDRNNAVVLKQVIESYQKESYV</sequence>
<dbReference type="PANTHER" id="PTHR36849:SF1">
    <property type="entry name" value="CYTOPLASMIC PROTEIN"/>
    <property type="match status" value="1"/>
</dbReference>
<organism evidence="1 2">
    <name type="scientific">Oryzomonas rubra</name>
    <dbReference type="NCBI Taxonomy" id="2509454"/>
    <lineage>
        <taxon>Bacteria</taxon>
        <taxon>Pseudomonadati</taxon>
        <taxon>Thermodesulfobacteriota</taxon>
        <taxon>Desulfuromonadia</taxon>
        <taxon>Geobacterales</taxon>
        <taxon>Geobacteraceae</taxon>
        <taxon>Oryzomonas</taxon>
    </lineage>
</organism>
<comment type="caution">
    <text evidence="1">The sequence shown here is derived from an EMBL/GenBank/DDBJ whole genome shotgun (WGS) entry which is preliminary data.</text>
</comment>
<dbReference type="InterPro" id="IPR052552">
    <property type="entry name" value="YeaO-like"/>
</dbReference>
<evidence type="ECO:0000313" key="1">
    <source>
        <dbReference type="EMBL" id="KAA0895210.1"/>
    </source>
</evidence>
<name>A0A5A9XQW0_9BACT</name>
<keyword evidence="2" id="KW-1185">Reference proteome</keyword>
<protein>
    <submittedName>
        <fullName evidence="1">DUF488 domain-containing protein</fullName>
    </submittedName>
</protein>
<evidence type="ECO:0000313" key="2">
    <source>
        <dbReference type="Proteomes" id="UP000324298"/>
    </source>
</evidence>
<dbReference type="AlphaFoldDB" id="A0A5A9XQW0"/>
<dbReference type="RefSeq" id="WP_149305791.1">
    <property type="nucleotide sequence ID" value="NZ_SRSD01000001.1"/>
</dbReference>
<dbReference type="Pfam" id="PF22752">
    <property type="entry name" value="DUF488-N3i"/>
    <property type="match status" value="1"/>
</dbReference>
<reference evidence="1 2" key="1">
    <citation type="submission" date="2019-04" db="EMBL/GenBank/DDBJ databases">
        <title>Geobacter ruber sp. nov., ferric-reducing bacteria isolated from paddy soil.</title>
        <authorList>
            <person name="Xu Z."/>
            <person name="Masuda Y."/>
            <person name="Itoh H."/>
            <person name="Senoo K."/>
        </authorList>
    </citation>
    <scope>NUCLEOTIDE SEQUENCE [LARGE SCALE GENOMIC DNA]</scope>
    <source>
        <strain evidence="1 2">Red88</strain>
    </source>
</reference>
<dbReference type="EMBL" id="SRSD01000001">
    <property type="protein sequence ID" value="KAA0895210.1"/>
    <property type="molecule type" value="Genomic_DNA"/>
</dbReference>
<dbReference type="PANTHER" id="PTHR36849">
    <property type="entry name" value="CYTOPLASMIC PROTEIN-RELATED"/>
    <property type="match status" value="1"/>
</dbReference>
<proteinExistence type="predicted"/>